<organism evidence="4 5">
    <name type="scientific">Colletotrichum destructivum</name>
    <dbReference type="NCBI Taxonomy" id="34406"/>
    <lineage>
        <taxon>Eukaryota</taxon>
        <taxon>Fungi</taxon>
        <taxon>Dikarya</taxon>
        <taxon>Ascomycota</taxon>
        <taxon>Pezizomycotina</taxon>
        <taxon>Sordariomycetes</taxon>
        <taxon>Hypocreomycetidae</taxon>
        <taxon>Glomerellales</taxon>
        <taxon>Glomerellaceae</taxon>
        <taxon>Colletotrichum</taxon>
        <taxon>Colletotrichum destructivum species complex</taxon>
    </lineage>
</organism>
<dbReference type="GO" id="GO:0003677">
    <property type="term" value="F:DNA binding"/>
    <property type="evidence" value="ECO:0007669"/>
    <property type="project" value="UniProtKB-KW"/>
</dbReference>
<feature type="domain" description="Zn(2)-C6 fungal-type" evidence="3">
    <location>
        <begin position="42"/>
        <end position="72"/>
    </location>
</feature>
<evidence type="ECO:0000256" key="1">
    <source>
        <dbReference type="ARBA" id="ARBA00023242"/>
    </source>
</evidence>
<dbReference type="Gene3D" id="4.10.240.10">
    <property type="entry name" value="Zn(2)-C6 fungal-type DNA-binding domain"/>
    <property type="match status" value="1"/>
</dbReference>
<accession>A0AAX4IUD0</accession>
<feature type="region of interest" description="Disordered" evidence="2">
    <location>
        <begin position="73"/>
        <end position="120"/>
    </location>
</feature>
<protein>
    <submittedName>
        <fullName evidence="4">Zn(2)Cys(6) fungal-type DNA-binding domain-containing protein</fullName>
    </submittedName>
</protein>
<evidence type="ECO:0000259" key="3">
    <source>
        <dbReference type="PROSITE" id="PS50048"/>
    </source>
</evidence>
<proteinExistence type="predicted"/>
<dbReference type="PROSITE" id="PS50048">
    <property type="entry name" value="ZN2_CY6_FUNGAL_2"/>
    <property type="match status" value="1"/>
</dbReference>
<evidence type="ECO:0000256" key="2">
    <source>
        <dbReference type="SAM" id="MobiDB-lite"/>
    </source>
</evidence>
<dbReference type="InterPro" id="IPR036864">
    <property type="entry name" value="Zn2-C6_fun-type_DNA-bd_sf"/>
</dbReference>
<dbReference type="PANTHER" id="PTHR47657">
    <property type="entry name" value="STEROL REGULATORY ELEMENT-BINDING PROTEIN ECM22"/>
    <property type="match status" value="1"/>
</dbReference>
<evidence type="ECO:0000313" key="4">
    <source>
        <dbReference type="EMBL" id="WQF86848.1"/>
    </source>
</evidence>
<dbReference type="EMBL" id="CP137312">
    <property type="protein sequence ID" value="WQF86848.1"/>
    <property type="molecule type" value="Genomic_DNA"/>
</dbReference>
<dbReference type="RefSeq" id="XP_062784069.1">
    <property type="nucleotide sequence ID" value="XM_062928018.1"/>
</dbReference>
<dbReference type="GO" id="GO:0000981">
    <property type="term" value="F:DNA-binding transcription factor activity, RNA polymerase II-specific"/>
    <property type="evidence" value="ECO:0007669"/>
    <property type="project" value="InterPro"/>
</dbReference>
<dbReference type="AlphaFoldDB" id="A0AAX4IUD0"/>
<keyword evidence="1" id="KW-0539">Nucleus</keyword>
<name>A0AAX4IUD0_9PEZI</name>
<dbReference type="GO" id="GO:0008270">
    <property type="term" value="F:zinc ion binding"/>
    <property type="evidence" value="ECO:0007669"/>
    <property type="project" value="InterPro"/>
</dbReference>
<dbReference type="CDD" id="cd00067">
    <property type="entry name" value="GAL4"/>
    <property type="match status" value="1"/>
</dbReference>
<dbReference type="PROSITE" id="PS00463">
    <property type="entry name" value="ZN2_CY6_FUNGAL_1"/>
    <property type="match status" value="1"/>
</dbReference>
<sequence length="447" mass="49952">MADERQDECSDATSTIPVSRRGGCCCGSCRKKRRSHKKSRNGCHNCKRRKVKCDEVHPQCGNCERFSMTCDYPDSAEGSRTPRNLEEIDAPRKRRRQLAVTDLPTPTASESEAGPSPLPPVDDVECSKHVPYILDTQSLELLHYYMCHTSTTLGDAQVFRDVVPALGFKHDCVLRMILSITSRHLTRIRPDQATYYHSLADDHAAAAFPEVTAMLTQVNEDNSQALYYATVLICLSSLAREPSLGNLLVIAEDGEVPWWALMRGVRIVLDVVGINRIMADTYKALLAGTSVWEDRAFPPTVAETEELQWERALAEVATLVADMFAPDERPHNAALGQLRERYEFVFGGSSAEPVADDGKTFTIIFAWLFLIEEDFVSSLETGHPAALLLLAYYGVLLRKIEHHWFMAGWPLQIVTGVSRLLDSQYVNLLQWPMEQVGLAGVADEPQL</sequence>
<dbReference type="SUPFAM" id="SSF57701">
    <property type="entry name" value="Zn2/Cys6 DNA-binding domain"/>
    <property type="match status" value="1"/>
</dbReference>
<dbReference type="PANTHER" id="PTHR47657:SF13">
    <property type="entry name" value="ZN(2)-C6 FUNGAL-TYPE DOMAIN-CONTAINING PROTEIN-RELATED"/>
    <property type="match status" value="1"/>
</dbReference>
<dbReference type="KEGG" id="cdet:87948362"/>
<gene>
    <name evidence="4" type="ORF">CDEST_11862</name>
</gene>
<evidence type="ECO:0000313" key="5">
    <source>
        <dbReference type="Proteomes" id="UP001322277"/>
    </source>
</evidence>
<dbReference type="Pfam" id="PF00172">
    <property type="entry name" value="Zn_clus"/>
    <property type="match status" value="1"/>
</dbReference>
<reference evidence="5" key="1">
    <citation type="journal article" date="2023" name="bioRxiv">
        <title>Complete genome of the Medicago anthracnose fungus, Colletotrichum destructivum, reveals a mini-chromosome-like region within a core chromosome.</title>
        <authorList>
            <person name="Lapalu N."/>
            <person name="Simon A."/>
            <person name="Lu A."/>
            <person name="Plaumann P.-L."/>
            <person name="Amselem J."/>
            <person name="Pigne S."/>
            <person name="Auger A."/>
            <person name="Koch C."/>
            <person name="Dallery J.-F."/>
            <person name="O'Connell R.J."/>
        </authorList>
    </citation>
    <scope>NUCLEOTIDE SEQUENCE [LARGE SCALE GENOMIC DNA]</scope>
    <source>
        <strain evidence="5">CBS 520.97</strain>
    </source>
</reference>
<keyword evidence="4" id="KW-0238">DNA-binding</keyword>
<dbReference type="InterPro" id="IPR052400">
    <property type="entry name" value="Zn2-C6_fungal_TF"/>
</dbReference>
<keyword evidence="5" id="KW-1185">Reference proteome</keyword>
<dbReference type="SMART" id="SM00066">
    <property type="entry name" value="GAL4"/>
    <property type="match status" value="1"/>
</dbReference>
<dbReference type="Proteomes" id="UP001322277">
    <property type="component" value="Chromosome 8"/>
</dbReference>
<dbReference type="GeneID" id="87948362"/>
<dbReference type="InterPro" id="IPR001138">
    <property type="entry name" value="Zn2Cys6_DnaBD"/>
</dbReference>